<dbReference type="PANTHER" id="PTHR46409:SF1">
    <property type="entry name" value="HTH PSQ-TYPE DOMAIN-CONTAINING PROTEIN"/>
    <property type="match status" value="1"/>
</dbReference>
<keyword evidence="4" id="KW-1185">Reference proteome</keyword>
<evidence type="ECO:0000313" key="2">
    <source>
        <dbReference type="EMBL" id="GBL72360.1"/>
    </source>
</evidence>
<evidence type="ECO:0000313" key="1">
    <source>
        <dbReference type="EMBL" id="GBL72348.1"/>
    </source>
</evidence>
<dbReference type="AlphaFoldDB" id="A0A4Y1ZXZ3"/>
<gene>
    <name evidence="3" type="ORF">AVEN_124870_1</name>
    <name evidence="1" type="ORF">AVEN_234946_1</name>
    <name evidence="2" type="ORF">AVEN_30898_1</name>
</gene>
<dbReference type="EMBL" id="BGPR01078930">
    <property type="protein sequence ID" value="GBL72348.1"/>
    <property type="molecule type" value="Genomic_DNA"/>
</dbReference>
<reference evidence="1 4" key="1">
    <citation type="journal article" date="2019" name="Sci. Rep.">
        <title>Orb-weaving spider Araneus ventricosus genome elucidates the spidroin gene catalogue.</title>
        <authorList>
            <person name="Kono N."/>
            <person name="Nakamura H."/>
            <person name="Ohtoshi R."/>
            <person name="Moran D.A.P."/>
            <person name="Shinohara A."/>
            <person name="Yoshida Y."/>
            <person name="Fujiwara M."/>
            <person name="Mori M."/>
            <person name="Tomita M."/>
            <person name="Arakawa K."/>
        </authorList>
    </citation>
    <scope>NUCLEOTIDE SEQUENCE [LARGE SCALE GENOMIC DNA]</scope>
</reference>
<evidence type="ECO:0000313" key="4">
    <source>
        <dbReference type="Proteomes" id="UP000499080"/>
    </source>
</evidence>
<dbReference type="EMBL" id="BGPR01078936">
    <property type="protein sequence ID" value="GBL72375.1"/>
    <property type="molecule type" value="Genomic_DNA"/>
</dbReference>
<dbReference type="Proteomes" id="UP000499080">
    <property type="component" value="Unassembled WGS sequence"/>
</dbReference>
<dbReference type="EMBL" id="BGPR01078933">
    <property type="protein sequence ID" value="GBL72360.1"/>
    <property type="molecule type" value="Genomic_DNA"/>
</dbReference>
<comment type="caution">
    <text evidence="1">The sequence shown here is derived from an EMBL/GenBank/DDBJ whole genome shotgun (WGS) entry which is preliminary data.</text>
</comment>
<dbReference type="PANTHER" id="PTHR46409">
    <property type="entry name" value="HTH PSQ-TYPE DOMAIN-CONTAINING PROTEIN"/>
    <property type="match status" value="1"/>
</dbReference>
<protein>
    <submittedName>
        <fullName evidence="1">Uncharacterized protein</fullName>
    </submittedName>
</protein>
<proteinExistence type="predicted"/>
<evidence type="ECO:0000313" key="3">
    <source>
        <dbReference type="EMBL" id="GBL72375.1"/>
    </source>
</evidence>
<accession>A0A4Y1ZXZ3</accession>
<name>A0A4Y1ZXZ3_ARAVE</name>
<sequence length="105" mass="12532">MPKNLLKVIDPIIQRNELFAHPENLLLCMIIDKRYHIRELGFRIIIKAANLDCNRKSTRSFQPPNTNFLATDYIEIFHWNIITPSPPPLMRRFSRDLEEEPRDLF</sequence>
<organism evidence="1 4">
    <name type="scientific">Araneus ventricosus</name>
    <name type="common">Orbweaver spider</name>
    <name type="synonym">Epeira ventricosa</name>
    <dbReference type="NCBI Taxonomy" id="182803"/>
    <lineage>
        <taxon>Eukaryota</taxon>
        <taxon>Metazoa</taxon>
        <taxon>Ecdysozoa</taxon>
        <taxon>Arthropoda</taxon>
        <taxon>Chelicerata</taxon>
        <taxon>Arachnida</taxon>
        <taxon>Araneae</taxon>
        <taxon>Araneomorphae</taxon>
        <taxon>Entelegynae</taxon>
        <taxon>Araneoidea</taxon>
        <taxon>Araneidae</taxon>
        <taxon>Araneus</taxon>
    </lineage>
</organism>